<dbReference type="NCBIfam" id="TIGR01068">
    <property type="entry name" value="thioredoxin"/>
    <property type="match status" value="1"/>
</dbReference>
<comment type="caution">
    <text evidence="8">The sequence shown here is derived from an EMBL/GenBank/DDBJ whole genome shotgun (WGS) entry which is preliminary data.</text>
</comment>
<keyword evidence="6" id="KW-1133">Transmembrane helix</keyword>
<evidence type="ECO:0000313" key="9">
    <source>
        <dbReference type="Proteomes" id="UP000078387"/>
    </source>
</evidence>
<dbReference type="InterPro" id="IPR017937">
    <property type="entry name" value="Thioredoxin_CS"/>
</dbReference>
<evidence type="ECO:0000256" key="4">
    <source>
        <dbReference type="ARBA" id="ARBA00023157"/>
    </source>
</evidence>
<dbReference type="EMBL" id="BDEQ01000001">
    <property type="protein sequence ID" value="GAT96942.1"/>
    <property type="molecule type" value="Genomic_DNA"/>
</dbReference>
<keyword evidence="6" id="KW-0472">Membrane</keyword>
<name>A0A5K1UN22_ENTHI</name>
<dbReference type="PRINTS" id="PR00421">
    <property type="entry name" value="THIOREDOXIN"/>
</dbReference>
<dbReference type="OMA" id="HIHYVTD"/>
<dbReference type="VEuPathDB" id="AmoebaDB:EHI5A_056580"/>
<dbReference type="VEuPathDB" id="AmoebaDB:EHI7A_032520"/>
<dbReference type="PROSITE" id="PS00194">
    <property type="entry name" value="THIOREDOXIN_1"/>
    <property type="match status" value="1"/>
</dbReference>
<dbReference type="SUPFAM" id="SSF52833">
    <property type="entry name" value="Thioredoxin-like"/>
    <property type="match status" value="1"/>
</dbReference>
<organism evidence="8 9">
    <name type="scientific">Entamoeba histolytica</name>
    <dbReference type="NCBI Taxonomy" id="5759"/>
    <lineage>
        <taxon>Eukaryota</taxon>
        <taxon>Amoebozoa</taxon>
        <taxon>Evosea</taxon>
        <taxon>Archamoebae</taxon>
        <taxon>Mastigamoebida</taxon>
        <taxon>Entamoebidae</taxon>
        <taxon>Entamoeba</taxon>
    </lineage>
</organism>
<dbReference type="InterPro" id="IPR013766">
    <property type="entry name" value="Thioredoxin_domain"/>
</dbReference>
<evidence type="ECO:0000313" key="8">
    <source>
        <dbReference type="EMBL" id="GAT96942.1"/>
    </source>
</evidence>
<dbReference type="FunFam" id="3.40.30.10:FF:000001">
    <property type="entry name" value="Thioredoxin"/>
    <property type="match status" value="1"/>
</dbReference>
<evidence type="ECO:0000259" key="7">
    <source>
        <dbReference type="PROSITE" id="PS51352"/>
    </source>
</evidence>
<accession>A0A5K1UN22</accession>
<dbReference type="AlphaFoldDB" id="A0A5K1UN22"/>
<dbReference type="VEuPathDB" id="AmoebaDB:EHI_042900"/>
<keyword evidence="5" id="KW-0676">Redox-active center</keyword>
<keyword evidence="3" id="KW-0249">Electron transport</keyword>
<sequence length="144" mass="16341">MSVEHINSLSSFNKFISTHSNVLVDFFATWCGPCKMIAPYFEELARTNPSIKFVKVDVDQGTDIAQRYGVRSMPTFILFKNGQEYDRFSGANRAKLQEFCQLPTRSVPLNKISHKPNSNSSLTMTLVMLVLIFIGFLIIKKVIN</sequence>
<dbReference type="PROSITE" id="PS51352">
    <property type="entry name" value="THIOREDOXIN_2"/>
    <property type="match status" value="1"/>
</dbReference>
<dbReference type="Gene3D" id="3.40.30.10">
    <property type="entry name" value="Glutaredoxin"/>
    <property type="match status" value="1"/>
</dbReference>
<dbReference type="VEuPathDB" id="AmoebaDB:EHI8A_029460"/>
<keyword evidence="4" id="KW-1015">Disulfide bond</keyword>
<keyword evidence="6" id="KW-0812">Transmembrane</keyword>
<evidence type="ECO:0000256" key="6">
    <source>
        <dbReference type="SAM" id="Phobius"/>
    </source>
</evidence>
<evidence type="ECO:0000256" key="2">
    <source>
        <dbReference type="ARBA" id="ARBA00022448"/>
    </source>
</evidence>
<dbReference type="PANTHER" id="PTHR46115">
    <property type="entry name" value="THIOREDOXIN-LIKE PROTEIN 1"/>
    <property type="match status" value="1"/>
</dbReference>
<protein>
    <submittedName>
        <fullName evidence="8">Thioredoxin putative</fullName>
    </submittedName>
</protein>
<dbReference type="InterPro" id="IPR005746">
    <property type="entry name" value="Thioredoxin"/>
</dbReference>
<dbReference type="InterPro" id="IPR036249">
    <property type="entry name" value="Thioredoxin-like_sf"/>
</dbReference>
<dbReference type="Proteomes" id="UP000078387">
    <property type="component" value="Unassembled WGS sequence"/>
</dbReference>
<evidence type="ECO:0000256" key="1">
    <source>
        <dbReference type="ARBA" id="ARBA00003318"/>
    </source>
</evidence>
<proteinExistence type="predicted"/>
<feature type="transmembrane region" description="Helical" evidence="6">
    <location>
        <begin position="121"/>
        <end position="139"/>
    </location>
</feature>
<keyword evidence="2" id="KW-0813">Transport</keyword>
<reference evidence="8 9" key="1">
    <citation type="submission" date="2016-05" db="EMBL/GenBank/DDBJ databases">
        <title>First whole genome sequencing of Entamoeba histolytica HM1:IMSS-clone-6.</title>
        <authorList>
            <person name="Mukherjee Avik.K."/>
            <person name="Izumyama S."/>
            <person name="Nakada-Tsukui K."/>
            <person name="Nozaki T."/>
        </authorList>
    </citation>
    <scope>NUCLEOTIDE SEQUENCE [LARGE SCALE GENOMIC DNA]</scope>
    <source>
        <strain evidence="8 9">HM1:IMSS clone 6</strain>
    </source>
</reference>
<gene>
    <name evidence="8" type="ORF">CL6EHI_042900</name>
</gene>
<comment type="function">
    <text evidence="1">Participates in various redox reactions through the reversible oxidation of its active center dithiol to a disulfide and catalyzes dithiol-disulfide exchange reactions.</text>
</comment>
<evidence type="ECO:0000256" key="3">
    <source>
        <dbReference type="ARBA" id="ARBA00022982"/>
    </source>
</evidence>
<dbReference type="CDD" id="cd02947">
    <property type="entry name" value="TRX_family"/>
    <property type="match status" value="1"/>
</dbReference>
<evidence type="ECO:0000256" key="5">
    <source>
        <dbReference type="ARBA" id="ARBA00023284"/>
    </source>
</evidence>
<dbReference type="GO" id="GO:0015035">
    <property type="term" value="F:protein-disulfide reductase activity"/>
    <property type="evidence" value="ECO:0007669"/>
    <property type="project" value="InterPro"/>
</dbReference>
<dbReference type="Pfam" id="PF00085">
    <property type="entry name" value="Thioredoxin"/>
    <property type="match status" value="1"/>
</dbReference>
<feature type="domain" description="Thioredoxin" evidence="7">
    <location>
        <begin position="1"/>
        <end position="105"/>
    </location>
</feature>
<dbReference type="VEuPathDB" id="AmoebaDB:KM1_067520"/>